<sequence length="108" mass="11588">MKKNKGFTLIELLVVIAIIGILSSVVLASLNTARDKGNDAAVKTNLTTVRTQAELYYDDNSNTYEGMCDVSPITDAIEAAGTAGNGSQDCYDDSNEWMAFAKLKTSNT</sequence>
<dbReference type="PRINTS" id="PR00813">
    <property type="entry name" value="BCTERIALGSPG"/>
</dbReference>
<reference evidence="7 8" key="1">
    <citation type="journal article" date="2016" name="Nat. Commun.">
        <title>Thousands of microbial genomes shed light on interconnected biogeochemical processes in an aquifer system.</title>
        <authorList>
            <person name="Anantharaman K."/>
            <person name="Brown C.T."/>
            <person name="Hug L.A."/>
            <person name="Sharon I."/>
            <person name="Castelle C.J."/>
            <person name="Probst A.J."/>
            <person name="Thomas B.C."/>
            <person name="Singh A."/>
            <person name="Wilkins M.J."/>
            <person name="Karaoz U."/>
            <person name="Brodie E.L."/>
            <person name="Williams K.H."/>
            <person name="Hubbard S.S."/>
            <person name="Banfield J.F."/>
        </authorList>
    </citation>
    <scope>NUCLEOTIDE SEQUENCE [LARGE SCALE GENOMIC DNA]</scope>
</reference>
<dbReference type="EMBL" id="MHTI01000023">
    <property type="protein sequence ID" value="OHA59188.1"/>
    <property type="molecule type" value="Genomic_DNA"/>
</dbReference>
<dbReference type="Gene3D" id="3.30.700.10">
    <property type="entry name" value="Glycoprotein, Type 4 Pilin"/>
    <property type="match status" value="1"/>
</dbReference>
<name>A0A1G2QFM9_9BACT</name>
<dbReference type="InterPro" id="IPR045584">
    <property type="entry name" value="Pilin-like"/>
</dbReference>
<protein>
    <recommendedName>
        <fullName evidence="9">Type II secretion system protein GspG C-terminal domain-containing protein</fullName>
    </recommendedName>
</protein>
<evidence type="ECO:0000256" key="4">
    <source>
        <dbReference type="ARBA" id="ARBA00022989"/>
    </source>
</evidence>
<dbReference type="InterPro" id="IPR012902">
    <property type="entry name" value="N_methyl_site"/>
</dbReference>
<dbReference type="SUPFAM" id="SSF54523">
    <property type="entry name" value="Pili subunits"/>
    <property type="match status" value="1"/>
</dbReference>
<dbReference type="GO" id="GO:0015627">
    <property type="term" value="C:type II protein secretion system complex"/>
    <property type="evidence" value="ECO:0007669"/>
    <property type="project" value="InterPro"/>
</dbReference>
<gene>
    <name evidence="7" type="ORF">A2607_00430</name>
</gene>
<dbReference type="Proteomes" id="UP000178481">
    <property type="component" value="Unassembled WGS sequence"/>
</dbReference>
<evidence type="ECO:0000313" key="7">
    <source>
        <dbReference type="EMBL" id="OHA59188.1"/>
    </source>
</evidence>
<feature type="transmembrane region" description="Helical" evidence="6">
    <location>
        <begin position="12"/>
        <end position="30"/>
    </location>
</feature>
<evidence type="ECO:0000256" key="5">
    <source>
        <dbReference type="ARBA" id="ARBA00023136"/>
    </source>
</evidence>
<dbReference type="PROSITE" id="PS00409">
    <property type="entry name" value="PROKAR_NTER_METHYL"/>
    <property type="match status" value="1"/>
</dbReference>
<evidence type="ECO:0000256" key="3">
    <source>
        <dbReference type="ARBA" id="ARBA00022692"/>
    </source>
</evidence>
<dbReference type="PANTHER" id="PTHR30093:SF44">
    <property type="entry name" value="TYPE II SECRETION SYSTEM CORE PROTEIN G"/>
    <property type="match status" value="1"/>
</dbReference>
<dbReference type="GO" id="GO:0016020">
    <property type="term" value="C:membrane"/>
    <property type="evidence" value="ECO:0007669"/>
    <property type="project" value="UniProtKB-SubCell"/>
</dbReference>
<dbReference type="InterPro" id="IPR000983">
    <property type="entry name" value="Bac_GSPG_pilin"/>
</dbReference>
<dbReference type="Pfam" id="PF07963">
    <property type="entry name" value="N_methyl"/>
    <property type="match status" value="1"/>
</dbReference>
<dbReference type="GO" id="GO:0015628">
    <property type="term" value="P:protein secretion by the type II secretion system"/>
    <property type="evidence" value="ECO:0007669"/>
    <property type="project" value="InterPro"/>
</dbReference>
<dbReference type="AlphaFoldDB" id="A0A1G2QFM9"/>
<feature type="non-terminal residue" evidence="7">
    <location>
        <position position="108"/>
    </location>
</feature>
<comment type="subcellular location">
    <subcellularLocation>
        <location evidence="1">Membrane</location>
        <topology evidence="1">Single-pass membrane protein</topology>
    </subcellularLocation>
</comment>
<dbReference type="PANTHER" id="PTHR30093">
    <property type="entry name" value="GENERAL SECRETION PATHWAY PROTEIN G"/>
    <property type="match status" value="1"/>
</dbReference>
<keyword evidence="2" id="KW-0488">Methylation</keyword>
<evidence type="ECO:0000256" key="1">
    <source>
        <dbReference type="ARBA" id="ARBA00004167"/>
    </source>
</evidence>
<organism evidence="7 8">
    <name type="scientific">Candidatus Vogelbacteria bacterium RIFOXYD1_FULL_42_15</name>
    <dbReference type="NCBI Taxonomy" id="1802437"/>
    <lineage>
        <taxon>Bacteria</taxon>
        <taxon>Candidatus Vogeliibacteriota</taxon>
    </lineage>
</organism>
<proteinExistence type="predicted"/>
<evidence type="ECO:0000256" key="6">
    <source>
        <dbReference type="SAM" id="Phobius"/>
    </source>
</evidence>
<evidence type="ECO:0000313" key="8">
    <source>
        <dbReference type="Proteomes" id="UP000178481"/>
    </source>
</evidence>
<comment type="caution">
    <text evidence="7">The sequence shown here is derived from an EMBL/GenBank/DDBJ whole genome shotgun (WGS) entry which is preliminary data.</text>
</comment>
<accession>A0A1G2QFM9</accession>
<keyword evidence="4 6" id="KW-1133">Transmembrane helix</keyword>
<dbReference type="NCBIfam" id="TIGR02532">
    <property type="entry name" value="IV_pilin_GFxxxE"/>
    <property type="match status" value="1"/>
</dbReference>
<evidence type="ECO:0008006" key="9">
    <source>
        <dbReference type="Google" id="ProtNLM"/>
    </source>
</evidence>
<keyword evidence="5 6" id="KW-0472">Membrane</keyword>
<evidence type="ECO:0000256" key="2">
    <source>
        <dbReference type="ARBA" id="ARBA00022481"/>
    </source>
</evidence>
<keyword evidence="3 6" id="KW-0812">Transmembrane</keyword>